<name>A0ABX1RXT4_9FLAO</name>
<proteinExistence type="predicted"/>
<comment type="caution">
    <text evidence="1">The sequence shown here is derived from an EMBL/GenBank/DDBJ whole genome shotgun (WGS) entry which is preliminary data.</text>
</comment>
<dbReference type="Gene3D" id="1.10.10.10">
    <property type="entry name" value="Winged helix-like DNA-binding domain superfamily/Winged helix DNA-binding domain"/>
    <property type="match status" value="1"/>
</dbReference>
<reference evidence="1 2" key="1">
    <citation type="submission" date="2020-04" db="EMBL/GenBank/DDBJ databases">
        <title>A Flavivirga sp. nov.</title>
        <authorList>
            <person name="Sun X."/>
        </authorList>
    </citation>
    <scope>NUCLEOTIDE SEQUENCE [LARGE SCALE GENOMIC DNA]</scope>
    <source>
        <strain evidence="1 2">Y03</strain>
    </source>
</reference>
<dbReference type="SUPFAM" id="SSF46894">
    <property type="entry name" value="C-terminal effector domain of the bipartite response regulators"/>
    <property type="match status" value="1"/>
</dbReference>
<dbReference type="Proteomes" id="UP000746690">
    <property type="component" value="Unassembled WGS sequence"/>
</dbReference>
<evidence type="ECO:0000313" key="1">
    <source>
        <dbReference type="EMBL" id="NMH88410.1"/>
    </source>
</evidence>
<dbReference type="InterPro" id="IPR036388">
    <property type="entry name" value="WH-like_DNA-bd_sf"/>
</dbReference>
<gene>
    <name evidence="1" type="ORF">HHX25_12920</name>
</gene>
<dbReference type="InterPro" id="IPR016032">
    <property type="entry name" value="Sig_transdc_resp-reg_C-effctor"/>
</dbReference>
<dbReference type="RefSeq" id="WP_169674148.1">
    <property type="nucleotide sequence ID" value="NZ_JABBHF010000007.1"/>
</dbReference>
<keyword evidence="2" id="KW-1185">Reference proteome</keyword>
<accession>A0ABX1RXT4</accession>
<protein>
    <recommendedName>
        <fullName evidence="3">HTH luxR-type domain-containing protein</fullName>
    </recommendedName>
</protein>
<evidence type="ECO:0000313" key="2">
    <source>
        <dbReference type="Proteomes" id="UP000746690"/>
    </source>
</evidence>
<dbReference type="EMBL" id="JABBHF010000007">
    <property type="protein sequence ID" value="NMH88410.1"/>
    <property type="molecule type" value="Genomic_DNA"/>
</dbReference>
<evidence type="ECO:0008006" key="3">
    <source>
        <dbReference type="Google" id="ProtNLM"/>
    </source>
</evidence>
<organism evidence="1 2">
    <name type="scientific">Flavivirga algicola</name>
    <dbReference type="NCBI Taxonomy" id="2729136"/>
    <lineage>
        <taxon>Bacteria</taxon>
        <taxon>Pseudomonadati</taxon>
        <taxon>Bacteroidota</taxon>
        <taxon>Flavobacteriia</taxon>
        <taxon>Flavobacteriales</taxon>
        <taxon>Flavobacteriaceae</taxon>
        <taxon>Flavivirga</taxon>
    </lineage>
</organism>
<sequence length="108" mass="12543">METITNTINGQIESLINSKILTQQDWRNFKNQFTKLYPKFFITLKIKGLHLTNSEERLLALEFLNLNTFEIADKLGISNRSVIVSRHRLRKKTGAPKGLPILEFLDKK</sequence>